<gene>
    <name evidence="4" type="primary">SLS1</name>
    <name evidence="4" type="ORF">FIM1_3607</name>
</gene>
<proteinExistence type="predicted"/>
<sequence>MLRIAVSAPARVTVARSLPFRCSATLRLFHSGTIVSASEDSENGMGQLFSKHGKKLKPKQDHFVVLTPRETGVIRLPKRSRVQNSRASLSVLEGYDLKRHSEKDTKFSQVQDLDILSNIQETTDRLMQFKEQEDNEEMAKAIEACKPSSNTISEKRYFQLEKVLDEQFTLQQLRNYCFLKHGTRKSRVPKKDLIPMIINKFWKCTIDHNKSEFEDLVVENEILLEKRDLYLLLLTKNGRILQNLSRIGATIAVLPEQNKLVVRCPSQLFRYVEVSITKILENIVSDDFCIKEFVKNHSLVGETASMTPLEMMNLLQTQSPSYIEVTEDDKYRISTIGNKSLKSINSLLLWILNYEPQISQSVINIQSDSSDARAERYRVGNYNWINWVARRNSWFRLQNPVPINQDQNQEKKPDLSEKIDSIWDALKLEKTKCAKPLAYNESRSLTVTLGHVLQSEDNSNTLFQSKVAEVIPKVLRLPLWEENVSEEDMLTMDQHLYLVQMKFVPNLASVQYKVNVPPVEVWFTLDEMNYADLSTVSCIHHYADSAALLQTPSLPYDFKISQTSTIDVIPKDLESADVFEWLEKEQPGFRKFLQDAHLTFSDAKKPRYPQSFTLNVKLEGNSEPQPIEYNAMGYFKHRVLRFRYKDKYLVHYSETNGGPLGGITSSVDFINLSENIDKQTVHELLDDVIQF</sequence>
<evidence type="ECO:0000259" key="1">
    <source>
        <dbReference type="Pfam" id="PF14611"/>
    </source>
</evidence>
<feature type="domain" description="SLS1 C-terminal" evidence="3">
    <location>
        <begin position="384"/>
        <end position="691"/>
    </location>
</feature>
<evidence type="ECO:0000313" key="5">
    <source>
        <dbReference type="Proteomes" id="UP000422736"/>
    </source>
</evidence>
<dbReference type="InterPro" id="IPR032741">
    <property type="entry name" value="Sls1_KH-1"/>
</dbReference>
<accession>A0ABX6EX04</accession>
<protein>
    <submittedName>
        <fullName evidence="4">Sigma-like sequence protein 1</fullName>
    </submittedName>
</protein>
<evidence type="ECO:0000259" key="2">
    <source>
        <dbReference type="Pfam" id="PF20776"/>
    </source>
</evidence>
<dbReference type="Proteomes" id="UP000422736">
    <property type="component" value="Chromosome 5"/>
</dbReference>
<keyword evidence="5" id="KW-1185">Reference proteome</keyword>
<dbReference type="EMBL" id="CP015058">
    <property type="protein sequence ID" value="QGN16880.1"/>
    <property type="molecule type" value="Genomic_DNA"/>
</dbReference>
<evidence type="ECO:0000259" key="3">
    <source>
        <dbReference type="Pfam" id="PF20778"/>
    </source>
</evidence>
<dbReference type="Pfam" id="PF20776">
    <property type="entry name" value="SLS1_N"/>
    <property type="match status" value="1"/>
</dbReference>
<dbReference type="Pfam" id="PF14611">
    <property type="entry name" value="KH_SLS1_1"/>
    <property type="match status" value="1"/>
</dbReference>
<reference evidence="4 5" key="1">
    <citation type="submission" date="2016-03" db="EMBL/GenBank/DDBJ databases">
        <title>How can Kluyveromyces marxianus grow so fast - potential evolutionary course in Saccharomyces Complex revealed by comparative genomics.</title>
        <authorList>
            <person name="Mo W."/>
            <person name="Lu W."/>
            <person name="Yang X."/>
            <person name="Qi J."/>
            <person name="Lv H."/>
        </authorList>
    </citation>
    <scope>NUCLEOTIDE SEQUENCE [LARGE SCALE GENOMIC DNA]</scope>
    <source>
        <strain evidence="4 5">FIM1</strain>
    </source>
</reference>
<dbReference type="InterPro" id="IPR048401">
    <property type="entry name" value="SLS1_C"/>
</dbReference>
<feature type="domain" description="SLS1 N-terminal" evidence="2">
    <location>
        <begin position="131"/>
        <end position="206"/>
    </location>
</feature>
<dbReference type="InterPro" id="IPR048400">
    <property type="entry name" value="SLS1_N"/>
</dbReference>
<reference evidence="4 5" key="2">
    <citation type="submission" date="2019-11" db="EMBL/GenBank/DDBJ databases">
        <authorList>
            <person name="Lu H."/>
        </authorList>
    </citation>
    <scope>NUCLEOTIDE SEQUENCE [LARGE SCALE GENOMIC DNA]</scope>
    <source>
        <strain evidence="4 5">FIM1</strain>
    </source>
</reference>
<evidence type="ECO:0000313" key="4">
    <source>
        <dbReference type="EMBL" id="QGN16880.1"/>
    </source>
</evidence>
<organism evidence="4 5">
    <name type="scientific">Kluyveromyces marxianus</name>
    <name type="common">Yeast</name>
    <name type="synonym">Candida kefyr</name>
    <dbReference type="NCBI Taxonomy" id="4911"/>
    <lineage>
        <taxon>Eukaryota</taxon>
        <taxon>Fungi</taxon>
        <taxon>Dikarya</taxon>
        <taxon>Ascomycota</taxon>
        <taxon>Saccharomycotina</taxon>
        <taxon>Saccharomycetes</taxon>
        <taxon>Saccharomycetales</taxon>
        <taxon>Saccharomycetaceae</taxon>
        <taxon>Kluyveromyces</taxon>
    </lineage>
</organism>
<feature type="domain" description="SLS1 first KH" evidence="1">
    <location>
        <begin position="216"/>
        <end position="283"/>
    </location>
</feature>
<dbReference type="Pfam" id="PF20778">
    <property type="entry name" value="SLS1_C"/>
    <property type="match status" value="1"/>
</dbReference>
<name>A0ABX6EX04_KLUMA</name>